<evidence type="ECO:0000313" key="9">
    <source>
        <dbReference type="Proteomes" id="UP000262825"/>
    </source>
</evidence>
<dbReference type="PANTHER" id="PTHR12763">
    <property type="match status" value="1"/>
</dbReference>
<dbReference type="GO" id="GO:0030150">
    <property type="term" value="P:protein import into mitochondrial matrix"/>
    <property type="evidence" value="ECO:0007669"/>
    <property type="project" value="UniProtKB-ARBA"/>
</dbReference>
<evidence type="ECO:0000256" key="5">
    <source>
        <dbReference type="ARBA" id="ARBA00023136"/>
    </source>
</evidence>
<keyword evidence="2" id="KW-0999">Mitochondrion inner membrane</keyword>
<gene>
    <name evidence="8" type="ORF">SCODWIG_00511</name>
</gene>
<dbReference type="EMBL" id="UFAJ01000044">
    <property type="protein sequence ID" value="SSD58750.1"/>
    <property type="molecule type" value="Genomic_DNA"/>
</dbReference>
<proteinExistence type="predicted"/>
<keyword evidence="5" id="KW-0472">Membrane</keyword>
<dbReference type="PANTHER" id="PTHR12763:SF29">
    <property type="entry name" value="MITOCHONDRIAL DNAJ HOMOLOG 2"/>
    <property type="match status" value="1"/>
</dbReference>
<evidence type="ECO:0000313" key="8">
    <source>
        <dbReference type="EMBL" id="SSD58750.1"/>
    </source>
</evidence>
<sequence>MVLPLIIGTTITLVALTARAGLKAWSRYKRLTFPMIAELNGIPIIRTTASNSSTRISGQVKFYLDHYQGGFIYNDNKKMDPIEAILILGLNQETFRKTKIDEQLIKSSHRKLMILNHPDKGGSPLIASKINEAREVLLTEIKSRNL</sequence>
<keyword evidence="6" id="KW-0143">Chaperone</keyword>
<accession>A0A376B3Q1</accession>
<dbReference type="GO" id="GO:0001405">
    <property type="term" value="C:PAM complex, Tim23 associated import motor"/>
    <property type="evidence" value="ECO:0007669"/>
    <property type="project" value="UniProtKB-ARBA"/>
</dbReference>
<dbReference type="InterPro" id="IPR001623">
    <property type="entry name" value="DnaJ_domain"/>
</dbReference>
<keyword evidence="3" id="KW-0653">Protein transport</keyword>
<dbReference type="AlphaFoldDB" id="A0A376B3Q1"/>
<evidence type="ECO:0000256" key="1">
    <source>
        <dbReference type="ARBA" id="ARBA00004273"/>
    </source>
</evidence>
<keyword evidence="3" id="KW-0811">Translocation</keyword>
<dbReference type="CDD" id="cd06257">
    <property type="entry name" value="DnaJ"/>
    <property type="match status" value="1"/>
</dbReference>
<name>A0A376B3Q1_9ASCO</name>
<dbReference type="VEuPathDB" id="FungiDB:SCODWIG_00511"/>
<keyword evidence="4" id="KW-0496">Mitochondrion</keyword>
<dbReference type="SUPFAM" id="SSF46565">
    <property type="entry name" value="Chaperone J-domain"/>
    <property type="match status" value="1"/>
</dbReference>
<reference evidence="9" key="1">
    <citation type="submission" date="2018-06" db="EMBL/GenBank/DDBJ databases">
        <authorList>
            <person name="Guldener U."/>
        </authorList>
    </citation>
    <scope>NUCLEOTIDE SEQUENCE [LARGE SCALE GENOMIC DNA]</scope>
    <source>
        <strain evidence="9">UTAD17</strain>
    </source>
</reference>
<evidence type="ECO:0000256" key="3">
    <source>
        <dbReference type="ARBA" id="ARBA00023010"/>
    </source>
</evidence>
<protein>
    <submittedName>
        <fullName evidence="8">Related to Mitochondrial DnaJ homolog 2</fullName>
    </submittedName>
</protein>
<keyword evidence="3" id="KW-0813">Transport</keyword>
<dbReference type="FunFam" id="1.10.287.110:FF:000001">
    <property type="entry name" value="Import inner membrane translocase subunit tim14"/>
    <property type="match status" value="1"/>
</dbReference>
<evidence type="ECO:0000259" key="7">
    <source>
        <dbReference type="PROSITE" id="PS50076"/>
    </source>
</evidence>
<dbReference type="Gene3D" id="1.10.287.110">
    <property type="entry name" value="DnaJ domain"/>
    <property type="match status" value="1"/>
</dbReference>
<comment type="subcellular location">
    <subcellularLocation>
        <location evidence="1">Mitochondrion inner membrane</location>
    </subcellularLocation>
</comment>
<dbReference type="PROSITE" id="PS50076">
    <property type="entry name" value="DNAJ_2"/>
    <property type="match status" value="1"/>
</dbReference>
<dbReference type="OrthoDB" id="240298at2759"/>
<feature type="domain" description="J" evidence="7">
    <location>
        <begin position="83"/>
        <end position="146"/>
    </location>
</feature>
<dbReference type="Proteomes" id="UP000262825">
    <property type="component" value="Unassembled WGS sequence"/>
</dbReference>
<dbReference type="InterPro" id="IPR036869">
    <property type="entry name" value="J_dom_sf"/>
</dbReference>
<evidence type="ECO:0000256" key="4">
    <source>
        <dbReference type="ARBA" id="ARBA00023128"/>
    </source>
</evidence>
<dbReference type="SMART" id="SM00271">
    <property type="entry name" value="DnaJ"/>
    <property type="match status" value="1"/>
</dbReference>
<evidence type="ECO:0000256" key="2">
    <source>
        <dbReference type="ARBA" id="ARBA00022792"/>
    </source>
</evidence>
<keyword evidence="9" id="KW-1185">Reference proteome</keyword>
<organism evidence="8 9">
    <name type="scientific">Saccharomycodes ludwigii</name>
    <dbReference type="NCBI Taxonomy" id="36035"/>
    <lineage>
        <taxon>Eukaryota</taxon>
        <taxon>Fungi</taxon>
        <taxon>Dikarya</taxon>
        <taxon>Ascomycota</taxon>
        <taxon>Saccharomycotina</taxon>
        <taxon>Saccharomycetes</taxon>
        <taxon>Saccharomycodales</taxon>
        <taxon>Saccharomycodaceae</taxon>
        <taxon>Saccharomycodes</taxon>
    </lineage>
</organism>
<evidence type="ECO:0000256" key="6">
    <source>
        <dbReference type="ARBA" id="ARBA00023186"/>
    </source>
</evidence>
<dbReference type="GO" id="GO:0001671">
    <property type="term" value="F:ATPase activator activity"/>
    <property type="evidence" value="ECO:0007669"/>
    <property type="project" value="TreeGrafter"/>
</dbReference>